<accession>A0A915AG18</accession>
<organism evidence="1 2">
    <name type="scientific">Parascaris univalens</name>
    <name type="common">Nematode worm</name>
    <dbReference type="NCBI Taxonomy" id="6257"/>
    <lineage>
        <taxon>Eukaryota</taxon>
        <taxon>Metazoa</taxon>
        <taxon>Ecdysozoa</taxon>
        <taxon>Nematoda</taxon>
        <taxon>Chromadorea</taxon>
        <taxon>Rhabditida</taxon>
        <taxon>Spirurina</taxon>
        <taxon>Ascaridomorpha</taxon>
        <taxon>Ascaridoidea</taxon>
        <taxon>Ascarididae</taxon>
        <taxon>Parascaris</taxon>
    </lineage>
</organism>
<dbReference type="WBParaSite" id="PgR005X_g056_t01">
    <property type="protein sequence ID" value="PgR005X_g056_t01"/>
    <property type="gene ID" value="PgR005X_g056"/>
</dbReference>
<name>A0A915AG18_PARUN</name>
<sequence length="90" mass="10081">MQLPNLNYLCEHVCTLVLESFNLESASESQHFTAMLGELCLCIDNFGVPYVYGDESTHPGCYCKTHIHIANIATRNGDAMIKRNEVMEIA</sequence>
<protein>
    <submittedName>
        <fullName evidence="2">Uncharacterized protein</fullName>
    </submittedName>
</protein>
<reference evidence="2" key="1">
    <citation type="submission" date="2022-11" db="UniProtKB">
        <authorList>
            <consortium name="WormBaseParasite"/>
        </authorList>
    </citation>
    <scope>IDENTIFICATION</scope>
</reference>
<evidence type="ECO:0000313" key="2">
    <source>
        <dbReference type="WBParaSite" id="PgR005X_g056_t01"/>
    </source>
</evidence>
<proteinExistence type="predicted"/>
<keyword evidence="1" id="KW-1185">Reference proteome</keyword>
<evidence type="ECO:0000313" key="1">
    <source>
        <dbReference type="Proteomes" id="UP000887569"/>
    </source>
</evidence>
<dbReference type="AlphaFoldDB" id="A0A915AG18"/>
<dbReference type="Proteomes" id="UP000887569">
    <property type="component" value="Unplaced"/>
</dbReference>